<dbReference type="OMA" id="LMPHGFD"/>
<dbReference type="AlphaFoldDB" id="A0A452SJV4"/>
<dbReference type="PROSITE" id="PS00028">
    <property type="entry name" value="ZINC_FINGER_C2H2_1"/>
    <property type="match status" value="1"/>
</dbReference>
<feature type="region of interest" description="Disordered" evidence="13">
    <location>
        <begin position="647"/>
        <end position="731"/>
    </location>
</feature>
<dbReference type="GO" id="GO:0072686">
    <property type="term" value="C:mitotic spindle"/>
    <property type="evidence" value="ECO:0007669"/>
    <property type="project" value="Ensembl"/>
</dbReference>
<evidence type="ECO:0000256" key="4">
    <source>
        <dbReference type="ARBA" id="ARBA00022490"/>
    </source>
</evidence>
<dbReference type="InterPro" id="IPR051241">
    <property type="entry name" value="DZIP_RILPL"/>
</dbReference>
<dbReference type="GO" id="GO:0036064">
    <property type="term" value="C:ciliary basal body"/>
    <property type="evidence" value="ECO:0007669"/>
    <property type="project" value="Ensembl"/>
</dbReference>
<keyword evidence="5" id="KW-0479">Metal-binding</keyword>
<dbReference type="InterPro" id="IPR013087">
    <property type="entry name" value="Znf_C2H2_type"/>
</dbReference>
<feature type="domain" description="C2H2-type" evidence="14">
    <location>
        <begin position="166"/>
        <end position="194"/>
    </location>
</feature>
<dbReference type="GO" id="GO:0060271">
    <property type="term" value="P:cilium assembly"/>
    <property type="evidence" value="ECO:0007669"/>
    <property type="project" value="Ensembl"/>
</dbReference>
<keyword evidence="4" id="KW-0963">Cytoplasm</keyword>
<gene>
    <name evidence="15" type="primary">DZIP1L</name>
</gene>
<dbReference type="GeneTree" id="ENSGT00940000160898"/>
<sequence length="731" mass="82042">MQSPAPLAEGLSGPLFRAYPLPTFKFQPRSESVDWRRISALDVDRVARELDVATLQENIAGVTFCNLDREACSRCGQPVDPVLLKVLRLAQLIIEYLLHCQDCLSSSVAQLEARLQASLGQQQRGQQELGRQADELKGVREESRRRRKMISTLQQLLLQTGAHSYHACHLCDKTFMNATFLRGHIQRRHAGAAEGGKQKKQEQPVEEMLEELRAKLKWTQGELEAQREAERQRQLQEAEITRQKEIEAKNEFDEWKEKERAKLYEEIDKLKKLFWDEFKSVANHNSTLEEKLQALRSHRVAGSNLGSLRDEESEERLRQTQELRVLREKMDTQVSWWLLPFPHSQPCCFQQSFSVLLYGFTEVGRHRVLYLQPDLKAVDTEEDSSEEGEDSRDGQQKVLAALRRNPTLLKQFRPILEDTLEEKLESMGIKRDAKGIPFQTLRHLESLLRAQREQKAQRFSEFLSLREKLVKEATSRVKERQRNRALASQPDTEAPVKSQQNPLVIKEAQPKSRTLHVALPSKLAEPPTATPRSHGSRGPGLAPGPTPTPRSRAQGPSGTPASPGPGLSTPPFSSEEDSEEGNSVQRTSLQPRRGPSRMGPQAEDDWDWSDTETSEGSAQPPDKGSGGLASSGTLVQSLVKNLEKQLEAPVKKPAGGVSLFLMPNTGPQRAAGPGRKPQLSDDESDLEISSLEDLAQDLGQREKPKPSSHSKPSEKFGASPWSPGRPKVPGW</sequence>
<evidence type="ECO:0000259" key="14">
    <source>
        <dbReference type="PROSITE" id="PS50157"/>
    </source>
</evidence>
<evidence type="ECO:0000313" key="15">
    <source>
        <dbReference type="Ensembl" id="ENSUAMP00000032822.1"/>
    </source>
</evidence>
<keyword evidence="6 11" id="KW-0863">Zinc-finger</keyword>
<organism evidence="15 16">
    <name type="scientific">Ursus americanus</name>
    <name type="common">American black bear</name>
    <name type="synonym">Euarctos americanus</name>
    <dbReference type="NCBI Taxonomy" id="9643"/>
    <lineage>
        <taxon>Eukaryota</taxon>
        <taxon>Metazoa</taxon>
        <taxon>Chordata</taxon>
        <taxon>Craniata</taxon>
        <taxon>Vertebrata</taxon>
        <taxon>Euteleostomi</taxon>
        <taxon>Mammalia</taxon>
        <taxon>Eutheria</taxon>
        <taxon>Laurasiatheria</taxon>
        <taxon>Carnivora</taxon>
        <taxon>Caniformia</taxon>
        <taxon>Ursidae</taxon>
        <taxon>Ursus</taxon>
    </lineage>
</organism>
<feature type="compositionally biased region" description="Polar residues" evidence="13">
    <location>
        <begin position="581"/>
        <end position="590"/>
    </location>
</feature>
<evidence type="ECO:0000256" key="6">
    <source>
        <dbReference type="ARBA" id="ARBA00022771"/>
    </source>
</evidence>
<evidence type="ECO:0000256" key="7">
    <source>
        <dbReference type="ARBA" id="ARBA00022833"/>
    </source>
</evidence>
<dbReference type="GO" id="GO:0005814">
    <property type="term" value="C:centriole"/>
    <property type="evidence" value="ECO:0007669"/>
    <property type="project" value="UniProtKB-SubCell"/>
</dbReference>
<evidence type="ECO:0000256" key="13">
    <source>
        <dbReference type="SAM" id="MobiDB-lite"/>
    </source>
</evidence>
<evidence type="ECO:0000256" key="1">
    <source>
        <dbReference type="ARBA" id="ARBA00004114"/>
    </source>
</evidence>
<keyword evidence="16" id="KW-1185">Reference proteome</keyword>
<dbReference type="PROSITE" id="PS50157">
    <property type="entry name" value="ZINC_FINGER_C2H2_2"/>
    <property type="match status" value="1"/>
</dbReference>
<comment type="subcellular location">
    <subcellularLocation>
        <location evidence="2">Cytoplasm</location>
        <location evidence="2">Cytoskeleton</location>
        <location evidence="2">Cilium basal body</location>
    </subcellularLocation>
    <subcellularLocation>
        <location evidence="1">Cytoplasm</location>
        <location evidence="1">Cytoskeleton</location>
        <location evidence="1">Microtubule organizing center</location>
        <location evidence="1">Centrosome</location>
        <location evidence="1">Centriole</location>
    </subcellularLocation>
</comment>
<dbReference type="InterPro" id="IPR032714">
    <property type="entry name" value="DZIP1_N"/>
</dbReference>
<evidence type="ECO:0000256" key="8">
    <source>
        <dbReference type="ARBA" id="ARBA00023054"/>
    </source>
</evidence>
<feature type="compositionally biased region" description="Acidic residues" evidence="13">
    <location>
        <begin position="602"/>
        <end position="613"/>
    </location>
</feature>
<comment type="similarity">
    <text evidence="3">Belongs to the DZIP C2H2-type zinc-finger protein family.</text>
</comment>
<dbReference type="GO" id="GO:0005654">
    <property type="term" value="C:nucleoplasm"/>
    <property type="evidence" value="ECO:0007669"/>
    <property type="project" value="Ensembl"/>
</dbReference>
<dbReference type="Ensembl" id="ENSUAMT00000036565.1">
    <property type="protein sequence ID" value="ENSUAMP00000032822.1"/>
    <property type="gene ID" value="ENSUAMG00000025026.1"/>
</dbReference>
<dbReference type="GO" id="GO:0045171">
    <property type="term" value="C:intercellular bridge"/>
    <property type="evidence" value="ECO:0007669"/>
    <property type="project" value="Ensembl"/>
</dbReference>
<dbReference type="GO" id="GO:0008270">
    <property type="term" value="F:zinc ion binding"/>
    <property type="evidence" value="ECO:0007669"/>
    <property type="project" value="UniProtKB-KW"/>
</dbReference>
<dbReference type="GO" id="GO:0005829">
    <property type="term" value="C:cytosol"/>
    <property type="evidence" value="ECO:0007669"/>
    <property type="project" value="Ensembl"/>
</dbReference>
<evidence type="ECO:0000256" key="12">
    <source>
        <dbReference type="SAM" id="Coils"/>
    </source>
</evidence>
<dbReference type="InterPro" id="IPR058883">
    <property type="entry name" value="DZIP1_dom"/>
</dbReference>
<dbReference type="Proteomes" id="UP000291022">
    <property type="component" value="Unassembled WGS sequence"/>
</dbReference>
<reference evidence="15" key="2">
    <citation type="submission" date="2025-08" db="UniProtKB">
        <authorList>
            <consortium name="Ensembl"/>
        </authorList>
    </citation>
    <scope>IDENTIFICATION</scope>
</reference>
<evidence type="ECO:0000256" key="10">
    <source>
        <dbReference type="ARBA" id="ARBA00023273"/>
    </source>
</evidence>
<evidence type="ECO:0000313" key="16">
    <source>
        <dbReference type="Proteomes" id="UP000291022"/>
    </source>
</evidence>
<feature type="coiled-coil region" evidence="12">
    <location>
        <begin position="209"/>
        <end position="246"/>
    </location>
</feature>
<dbReference type="PANTHER" id="PTHR21502">
    <property type="entry name" value="ZINC FINGER PROTEIN DZIP1"/>
    <property type="match status" value="1"/>
</dbReference>
<dbReference type="STRING" id="9643.ENSUAMP00000032822"/>
<feature type="region of interest" description="Disordered" evidence="13">
    <location>
        <begin position="124"/>
        <end position="143"/>
    </location>
</feature>
<protein>
    <submittedName>
        <fullName evidence="15">DAZ interacting zinc finger protein 1 like</fullName>
    </submittedName>
</protein>
<reference evidence="16" key="1">
    <citation type="submission" date="2016-06" db="EMBL/GenBank/DDBJ databases">
        <title>De novo assembly and RNA-Seq shows season-dependent expression and editing in black bear kidneys.</title>
        <authorList>
            <person name="Korstanje R."/>
            <person name="Srivastava A."/>
            <person name="Sarsani V.K."/>
            <person name="Sheehan S.M."/>
            <person name="Seger R.L."/>
            <person name="Barter M.E."/>
            <person name="Lindqvist C."/>
            <person name="Brody L.C."/>
            <person name="Mullikin J.C."/>
        </authorList>
    </citation>
    <scope>NUCLEOTIDE SEQUENCE [LARGE SCALE GENOMIC DNA]</scope>
</reference>
<evidence type="ECO:0000256" key="11">
    <source>
        <dbReference type="PROSITE-ProRule" id="PRU00042"/>
    </source>
</evidence>
<dbReference type="GO" id="GO:0032880">
    <property type="term" value="P:regulation of protein localization"/>
    <property type="evidence" value="ECO:0007669"/>
    <property type="project" value="Ensembl"/>
</dbReference>
<reference evidence="15" key="3">
    <citation type="submission" date="2025-09" db="UniProtKB">
        <authorList>
            <consortium name="Ensembl"/>
        </authorList>
    </citation>
    <scope>IDENTIFICATION</scope>
</reference>
<feature type="compositionally biased region" description="Low complexity" evidence="13">
    <location>
        <begin position="555"/>
        <end position="571"/>
    </location>
</feature>
<evidence type="ECO:0000256" key="3">
    <source>
        <dbReference type="ARBA" id="ARBA00009131"/>
    </source>
</evidence>
<dbReference type="Pfam" id="PF13815">
    <property type="entry name" value="Dzip-like_N"/>
    <property type="match status" value="1"/>
</dbReference>
<accession>A0A452SJV4</accession>
<keyword evidence="8 12" id="KW-0175">Coiled coil</keyword>
<evidence type="ECO:0000256" key="2">
    <source>
        <dbReference type="ARBA" id="ARBA00004120"/>
    </source>
</evidence>
<keyword evidence="9" id="KW-0206">Cytoskeleton</keyword>
<keyword evidence="7" id="KW-0862">Zinc</keyword>
<proteinExistence type="inferred from homology"/>
<name>A0A452SJV4_URSAM</name>
<keyword evidence="10" id="KW-0966">Cell projection</keyword>
<dbReference type="Pfam" id="PF25977">
    <property type="entry name" value="DZIP1"/>
    <property type="match status" value="1"/>
</dbReference>
<evidence type="ECO:0000256" key="9">
    <source>
        <dbReference type="ARBA" id="ARBA00023212"/>
    </source>
</evidence>
<dbReference type="PANTHER" id="PTHR21502:SF8">
    <property type="entry name" value="CILIUM ASSEMBLY PROTEIN DZIP1L"/>
    <property type="match status" value="1"/>
</dbReference>
<evidence type="ECO:0000256" key="5">
    <source>
        <dbReference type="ARBA" id="ARBA00022723"/>
    </source>
</evidence>
<feature type="region of interest" description="Disordered" evidence="13">
    <location>
        <begin position="475"/>
        <end position="632"/>
    </location>
</feature>
<feature type="compositionally biased region" description="Basic and acidic residues" evidence="13">
    <location>
        <begin position="131"/>
        <end position="143"/>
    </location>
</feature>